<keyword evidence="4 8" id="KW-0653">Protein transport</keyword>
<protein>
    <recommendedName>
        <fullName evidence="8">Protein transport protein SFT2</fullName>
    </recommendedName>
</protein>
<comment type="function">
    <text evidence="8">Nonessential protein required for the fusion of transport vesicles derived from the endocytic pathway with the Golgi complex.</text>
</comment>
<evidence type="ECO:0000256" key="2">
    <source>
        <dbReference type="ARBA" id="ARBA00022448"/>
    </source>
</evidence>
<feature type="transmembrane region" description="Helical" evidence="8">
    <location>
        <begin position="42"/>
        <end position="65"/>
    </location>
</feature>
<keyword evidence="3 8" id="KW-0812">Transmembrane</keyword>
<evidence type="ECO:0000256" key="5">
    <source>
        <dbReference type="ARBA" id="ARBA00022989"/>
    </source>
</evidence>
<feature type="transmembrane region" description="Helical" evidence="8">
    <location>
        <begin position="127"/>
        <end position="145"/>
    </location>
</feature>
<sequence>MSQSKGWFTIESATNLVPEAQFWEGEDQLSKWGFKMSRTTRLYGFIGCTVIGLVLSILGVIFLFFDGFVSFAIMYALGTIVSLLGTAFVLTFQKQLSMMFDKVRIVATIVLLICIALIFVGAFVIRSGIVCLVLVFVQFLAYTWYNLSYIPYARTGVKKFIGL</sequence>
<proteinExistence type="inferred from homology"/>
<keyword evidence="2 8" id="KW-0813">Transport</keyword>
<evidence type="ECO:0000256" key="1">
    <source>
        <dbReference type="ARBA" id="ARBA00004141"/>
    </source>
</evidence>
<dbReference type="InterPro" id="IPR007305">
    <property type="entry name" value="Vesicle_transpt_Got1/SFT2"/>
</dbReference>
<dbReference type="InterPro" id="IPR011691">
    <property type="entry name" value="Vesicle_transpt_SFT2"/>
</dbReference>
<dbReference type="PANTHER" id="PTHR23137">
    <property type="entry name" value="VESICLE TRANSPORT PROTEIN-RELATED"/>
    <property type="match status" value="1"/>
</dbReference>
<name>A0A286UVC4_9AGAM</name>
<dbReference type="EMBL" id="NBII01000001">
    <property type="protein sequence ID" value="PAV23560.1"/>
    <property type="molecule type" value="Genomic_DNA"/>
</dbReference>
<evidence type="ECO:0000256" key="8">
    <source>
        <dbReference type="RuleBase" id="RU363111"/>
    </source>
</evidence>
<evidence type="ECO:0000313" key="9">
    <source>
        <dbReference type="EMBL" id="PAV23560.1"/>
    </source>
</evidence>
<feature type="transmembrane region" description="Helical" evidence="8">
    <location>
        <begin position="103"/>
        <end position="121"/>
    </location>
</feature>
<dbReference type="Proteomes" id="UP000217199">
    <property type="component" value="Unassembled WGS sequence"/>
</dbReference>
<dbReference type="InParanoid" id="A0A286UVC4"/>
<dbReference type="GO" id="GO:0000139">
    <property type="term" value="C:Golgi membrane"/>
    <property type="evidence" value="ECO:0007669"/>
    <property type="project" value="UniProtKB-SubCell"/>
</dbReference>
<dbReference type="Pfam" id="PF04178">
    <property type="entry name" value="Got1"/>
    <property type="match status" value="1"/>
</dbReference>
<comment type="caution">
    <text evidence="9">The sequence shown here is derived from an EMBL/GenBank/DDBJ whole genome shotgun (WGS) entry which is preliminary data.</text>
</comment>
<evidence type="ECO:0000256" key="4">
    <source>
        <dbReference type="ARBA" id="ARBA00022927"/>
    </source>
</evidence>
<feature type="transmembrane region" description="Helical" evidence="8">
    <location>
        <begin position="71"/>
        <end position="91"/>
    </location>
</feature>
<accession>A0A286UVC4</accession>
<keyword evidence="8" id="KW-0333">Golgi apparatus</keyword>
<dbReference type="PANTHER" id="PTHR23137:SF6">
    <property type="entry name" value="VESICLE TRANSPORT PROTEIN"/>
    <property type="match status" value="1"/>
</dbReference>
<dbReference type="OrthoDB" id="73614at2759"/>
<evidence type="ECO:0000256" key="3">
    <source>
        <dbReference type="ARBA" id="ARBA00022692"/>
    </source>
</evidence>
<evidence type="ECO:0000256" key="6">
    <source>
        <dbReference type="ARBA" id="ARBA00023136"/>
    </source>
</evidence>
<gene>
    <name evidence="9" type="ORF">PNOK_0062800</name>
</gene>
<dbReference type="GO" id="GO:0016192">
    <property type="term" value="P:vesicle-mediated transport"/>
    <property type="evidence" value="ECO:0007669"/>
    <property type="project" value="InterPro"/>
</dbReference>
<organism evidence="9 10">
    <name type="scientific">Pyrrhoderma noxium</name>
    <dbReference type="NCBI Taxonomy" id="2282107"/>
    <lineage>
        <taxon>Eukaryota</taxon>
        <taxon>Fungi</taxon>
        <taxon>Dikarya</taxon>
        <taxon>Basidiomycota</taxon>
        <taxon>Agaricomycotina</taxon>
        <taxon>Agaricomycetes</taxon>
        <taxon>Hymenochaetales</taxon>
        <taxon>Hymenochaetaceae</taxon>
        <taxon>Pyrrhoderma</taxon>
    </lineage>
</organism>
<comment type="subcellular location">
    <subcellularLocation>
        <location evidence="8">Golgi apparatus membrane</location>
        <topology evidence="8">Multi-pass membrane protein</topology>
    </subcellularLocation>
    <subcellularLocation>
        <location evidence="1">Membrane</location>
        <topology evidence="1">Multi-pass membrane protein</topology>
    </subcellularLocation>
</comment>
<dbReference type="GO" id="GO:0015031">
    <property type="term" value="P:protein transport"/>
    <property type="evidence" value="ECO:0007669"/>
    <property type="project" value="UniProtKB-KW"/>
</dbReference>
<keyword evidence="6 8" id="KW-0472">Membrane</keyword>
<evidence type="ECO:0000256" key="7">
    <source>
        <dbReference type="ARBA" id="ARBA00025800"/>
    </source>
</evidence>
<keyword evidence="5 8" id="KW-1133">Transmembrane helix</keyword>
<dbReference type="STRING" id="2282107.A0A286UVC4"/>
<reference evidence="9 10" key="1">
    <citation type="journal article" date="2017" name="Mol. Ecol.">
        <title>Comparative and population genomic landscape of Phellinus noxius: A hypervariable fungus causing root rot in trees.</title>
        <authorList>
            <person name="Chung C.L."/>
            <person name="Lee T.J."/>
            <person name="Akiba M."/>
            <person name="Lee H.H."/>
            <person name="Kuo T.H."/>
            <person name="Liu D."/>
            <person name="Ke H.M."/>
            <person name="Yokoi T."/>
            <person name="Roa M.B."/>
            <person name="Lu M.J."/>
            <person name="Chang Y.Y."/>
            <person name="Ann P.J."/>
            <person name="Tsai J.N."/>
            <person name="Chen C.Y."/>
            <person name="Tzean S.S."/>
            <person name="Ota Y."/>
            <person name="Hattori T."/>
            <person name="Sahashi N."/>
            <person name="Liou R.F."/>
            <person name="Kikuchi T."/>
            <person name="Tsai I.J."/>
        </authorList>
    </citation>
    <scope>NUCLEOTIDE SEQUENCE [LARGE SCALE GENOMIC DNA]</scope>
    <source>
        <strain evidence="9 10">FFPRI411160</strain>
    </source>
</reference>
<keyword evidence="10" id="KW-1185">Reference proteome</keyword>
<comment type="similarity">
    <text evidence="7 8">Belongs to the SFT2 family.</text>
</comment>
<dbReference type="AlphaFoldDB" id="A0A286UVC4"/>
<evidence type="ECO:0000313" key="10">
    <source>
        <dbReference type="Proteomes" id="UP000217199"/>
    </source>
</evidence>